<dbReference type="PANTHER" id="PTHR30349:SF64">
    <property type="entry name" value="PROPHAGE INTEGRASE INTD-RELATED"/>
    <property type="match status" value="1"/>
</dbReference>
<keyword evidence="4" id="KW-0233">DNA recombination</keyword>
<dbReference type="GO" id="GO:0015074">
    <property type="term" value="P:DNA integration"/>
    <property type="evidence" value="ECO:0007669"/>
    <property type="project" value="UniProtKB-KW"/>
</dbReference>
<name>A0A117N2D6_RHILI</name>
<dbReference type="InterPro" id="IPR050090">
    <property type="entry name" value="Tyrosine_recombinase_XerCD"/>
</dbReference>
<dbReference type="AlphaFoldDB" id="A0A117N2D6"/>
<sequence length="474" mass="53582">MGVRGKVEQLVDNVNAASSITIRERRSSAGLDAHIPIILRDGTLYDPDLDRFFCDLPLNGVRSRHSLRAYGYDVLVWARFLSEACTKTIWQADWHDVLAYHRVRRRADAGQRISSASWNRAVACLDRLYRWGVQEGLIAEAPFTYRSVWRQGYAGRRSQVAARNDAYEPAARRADVSFVTLEDYRRFRDVGLKALLPDGRTRAGARDRNGIRNALFADLLVTTGLRLEEASSLFTSDLVFADKRPGRQVWLDLPDAQTKGDRGRQILVPARLLEQVRAYVDVERAHAVTKFRQRSGWQSIDLPIFVHRERHAARLRLLDGGDIALDVLDPEERFRIIVCDSDGTPSEPAALWLSEVGMPVQPNSWEVIFARASKRCRPFGFDVNISPHQLRHTFAVHMLAMLIQHRIRDAALPAGSMEGYRQMLGDPLQQVQRLLGHASLTTTYIYLDHIATRADTVDAAVEELLGLLPSEATL</sequence>
<comment type="similarity">
    <text evidence="1">Belongs to the 'phage' integrase family.</text>
</comment>
<keyword evidence="2" id="KW-0229">DNA integration</keyword>
<dbReference type="GO" id="GO:0006310">
    <property type="term" value="P:DNA recombination"/>
    <property type="evidence" value="ECO:0007669"/>
    <property type="project" value="UniProtKB-KW"/>
</dbReference>
<dbReference type="InterPro" id="IPR010998">
    <property type="entry name" value="Integrase_recombinase_N"/>
</dbReference>
<evidence type="ECO:0000313" key="7">
    <source>
        <dbReference type="Proteomes" id="UP000053176"/>
    </source>
</evidence>
<dbReference type="InterPro" id="IPR004107">
    <property type="entry name" value="Integrase_SAM-like_N"/>
</dbReference>
<evidence type="ECO:0000256" key="2">
    <source>
        <dbReference type="ARBA" id="ARBA00022908"/>
    </source>
</evidence>
<proteinExistence type="inferred from homology"/>
<accession>A0A117N2D6</accession>
<gene>
    <name evidence="6" type="ORF">AU467_30380</name>
</gene>
<dbReference type="EMBL" id="LPWA01000136">
    <property type="protein sequence ID" value="KUM24427.1"/>
    <property type="molecule type" value="Genomic_DNA"/>
</dbReference>
<evidence type="ECO:0000256" key="1">
    <source>
        <dbReference type="ARBA" id="ARBA00008857"/>
    </source>
</evidence>
<organism evidence="6 7">
    <name type="scientific">Rhizobium loti</name>
    <name type="common">Mesorhizobium loti</name>
    <dbReference type="NCBI Taxonomy" id="381"/>
    <lineage>
        <taxon>Bacteria</taxon>
        <taxon>Pseudomonadati</taxon>
        <taxon>Pseudomonadota</taxon>
        <taxon>Alphaproteobacteria</taxon>
        <taxon>Hyphomicrobiales</taxon>
        <taxon>Phyllobacteriaceae</taxon>
        <taxon>Mesorhizobium</taxon>
    </lineage>
</organism>
<dbReference type="InterPro" id="IPR002104">
    <property type="entry name" value="Integrase_catalytic"/>
</dbReference>
<keyword evidence="3" id="KW-0238">DNA-binding</keyword>
<evidence type="ECO:0000313" key="6">
    <source>
        <dbReference type="EMBL" id="KUM24427.1"/>
    </source>
</evidence>
<dbReference type="Pfam" id="PF00589">
    <property type="entry name" value="Phage_integrase"/>
    <property type="match status" value="1"/>
</dbReference>
<dbReference type="Pfam" id="PF02899">
    <property type="entry name" value="Phage_int_SAM_1"/>
    <property type="match status" value="1"/>
</dbReference>
<dbReference type="PANTHER" id="PTHR30349">
    <property type="entry name" value="PHAGE INTEGRASE-RELATED"/>
    <property type="match status" value="1"/>
</dbReference>
<dbReference type="InterPro" id="IPR011010">
    <property type="entry name" value="DNA_brk_join_enz"/>
</dbReference>
<reference evidence="6 7" key="1">
    <citation type="submission" date="2015-12" db="EMBL/GenBank/DDBJ databases">
        <title>Draft genome sequence of Mesorhizobium sp. UFLA 01-765, a multitolerant efficient symbiont and plant-growth promoting strain isolated from Zn-mining soil using Leucaena leucocephala as a trap plant.</title>
        <authorList>
            <person name="Rangel W.M."/>
            <person name="Thijs S."/>
            <person name="Longatti S.M."/>
            <person name="Moreira F.M."/>
            <person name="Weyens N."/>
            <person name="Vangronsveld J."/>
            <person name="Van Hamme J.D."/>
            <person name="Bottos E.M."/>
            <person name="Rineau F."/>
        </authorList>
    </citation>
    <scope>NUCLEOTIDE SEQUENCE [LARGE SCALE GENOMIC DNA]</scope>
    <source>
        <strain evidence="6 7">UFLA 01-765</strain>
    </source>
</reference>
<dbReference type="PROSITE" id="PS51898">
    <property type="entry name" value="TYR_RECOMBINASE"/>
    <property type="match status" value="1"/>
</dbReference>
<feature type="domain" description="Tyr recombinase" evidence="5">
    <location>
        <begin position="174"/>
        <end position="462"/>
    </location>
</feature>
<dbReference type="GO" id="GO:0003677">
    <property type="term" value="F:DNA binding"/>
    <property type="evidence" value="ECO:0007669"/>
    <property type="project" value="UniProtKB-KW"/>
</dbReference>
<evidence type="ECO:0000256" key="3">
    <source>
        <dbReference type="ARBA" id="ARBA00023125"/>
    </source>
</evidence>
<dbReference type="Proteomes" id="UP000053176">
    <property type="component" value="Unassembled WGS sequence"/>
</dbReference>
<evidence type="ECO:0000259" key="5">
    <source>
        <dbReference type="PROSITE" id="PS51898"/>
    </source>
</evidence>
<protein>
    <submittedName>
        <fullName evidence="6">Integrase</fullName>
    </submittedName>
</protein>
<dbReference type="OrthoDB" id="4020134at2"/>
<dbReference type="SUPFAM" id="SSF56349">
    <property type="entry name" value="DNA breaking-rejoining enzymes"/>
    <property type="match status" value="2"/>
</dbReference>
<dbReference type="Gene3D" id="1.10.150.130">
    <property type="match status" value="1"/>
</dbReference>
<dbReference type="InterPro" id="IPR013762">
    <property type="entry name" value="Integrase-like_cat_sf"/>
</dbReference>
<evidence type="ECO:0000256" key="4">
    <source>
        <dbReference type="ARBA" id="ARBA00023172"/>
    </source>
</evidence>
<dbReference type="Gene3D" id="1.10.443.10">
    <property type="entry name" value="Intergrase catalytic core"/>
    <property type="match status" value="1"/>
</dbReference>
<comment type="caution">
    <text evidence="6">The sequence shown here is derived from an EMBL/GenBank/DDBJ whole genome shotgun (WGS) entry which is preliminary data.</text>
</comment>